<organism evidence="17">
    <name type="scientific">Coleonyx variegatus</name>
    <name type="common">Western banded gecko</name>
    <name type="synonym">Stenodactylus variegatus</name>
    <dbReference type="NCBI Taxonomy" id="52435"/>
    <lineage>
        <taxon>Eukaryota</taxon>
        <taxon>Metazoa</taxon>
        <taxon>Chordata</taxon>
        <taxon>Craniata</taxon>
        <taxon>Vertebrata</taxon>
        <taxon>Euteleostomi</taxon>
        <taxon>Lepidosauria</taxon>
        <taxon>Squamata</taxon>
        <taxon>Bifurcata</taxon>
        <taxon>Gekkota</taxon>
        <taxon>Eublepharidae</taxon>
        <taxon>Eublepharinae</taxon>
        <taxon>Coleonyx</taxon>
    </lineage>
</organism>
<evidence type="ECO:0000256" key="1">
    <source>
        <dbReference type="ARBA" id="ARBA00004225"/>
    </source>
</evidence>
<evidence type="ECO:0000256" key="13">
    <source>
        <dbReference type="ARBA" id="ARBA00023136"/>
    </source>
</evidence>
<dbReference type="Pfam" id="PF00499">
    <property type="entry name" value="Oxidored_q3"/>
    <property type="match status" value="1"/>
</dbReference>
<name>A1IGE0_COLVA</name>
<protein>
    <recommendedName>
        <fullName evidence="4 15">NADH-ubiquinone oxidoreductase chain 6</fullName>
        <ecNumber evidence="3 15">7.1.1.2</ecNumber>
    </recommendedName>
</protein>
<evidence type="ECO:0000256" key="8">
    <source>
        <dbReference type="ARBA" id="ARBA00022967"/>
    </source>
</evidence>
<reference evidence="17" key="1">
    <citation type="journal article" date="2007" name="Gene">
        <title>Mitochondrial genomes from major lizard families suggest their phylogenetic relationships and ancient radiations.</title>
        <authorList>
            <person name="Kumazawa Y."/>
        </authorList>
    </citation>
    <scope>NUCLEOTIDE SEQUENCE</scope>
</reference>
<evidence type="ECO:0000256" key="14">
    <source>
        <dbReference type="ARBA" id="ARBA00049551"/>
    </source>
</evidence>
<keyword evidence="7 15" id="KW-0812">Transmembrane</keyword>
<keyword evidence="9 15" id="KW-0249">Electron transport</keyword>
<dbReference type="GeneID" id="4670285"/>
<evidence type="ECO:0000256" key="12">
    <source>
        <dbReference type="ARBA" id="ARBA00023128"/>
    </source>
</evidence>
<comment type="catalytic activity">
    <reaction evidence="14 15">
        <text>a ubiquinone + NADH + 5 H(+)(in) = a ubiquinol + NAD(+) + 4 H(+)(out)</text>
        <dbReference type="Rhea" id="RHEA:29091"/>
        <dbReference type="Rhea" id="RHEA-COMP:9565"/>
        <dbReference type="Rhea" id="RHEA-COMP:9566"/>
        <dbReference type="ChEBI" id="CHEBI:15378"/>
        <dbReference type="ChEBI" id="CHEBI:16389"/>
        <dbReference type="ChEBI" id="CHEBI:17976"/>
        <dbReference type="ChEBI" id="CHEBI:57540"/>
        <dbReference type="ChEBI" id="CHEBI:57945"/>
        <dbReference type="EC" id="7.1.1.2"/>
    </reaction>
</comment>
<comment type="subcellular location">
    <subcellularLocation>
        <location evidence="1 15">Mitochondrion membrane</location>
        <topology evidence="1 15">Multi-pass membrane protein</topology>
    </subcellularLocation>
</comment>
<dbReference type="CTD" id="4541"/>
<dbReference type="PANTHER" id="PTHR11435:SF1">
    <property type="entry name" value="NADH-UBIQUINONE OXIDOREDUCTASE CHAIN 6"/>
    <property type="match status" value="1"/>
</dbReference>
<keyword evidence="6 15" id="KW-0679">Respiratory chain</keyword>
<evidence type="ECO:0000313" key="17">
    <source>
        <dbReference type="EMBL" id="BAF43977.1"/>
    </source>
</evidence>
<feature type="transmembrane region" description="Helical" evidence="15">
    <location>
        <begin position="53"/>
        <end position="73"/>
    </location>
</feature>
<proteinExistence type="inferred from homology"/>
<comment type="function">
    <text evidence="15">Core subunit of the mitochondrial membrane respiratory chain NADH dehydrogenase (Complex I) which catalyzes electron transfer from NADH through the respiratory chain, using ubiquinone as an electron acceptor. Essential for the catalytic activity and assembly of complex I.</text>
</comment>
<dbReference type="GO" id="GO:0008137">
    <property type="term" value="F:NADH dehydrogenase (ubiquinone) activity"/>
    <property type="evidence" value="ECO:0007669"/>
    <property type="project" value="UniProtKB-UniRule"/>
</dbReference>
<evidence type="ECO:0000256" key="16">
    <source>
        <dbReference type="SAM" id="SignalP"/>
    </source>
</evidence>
<accession>A1IGE0</accession>
<evidence type="ECO:0000256" key="7">
    <source>
        <dbReference type="ARBA" id="ARBA00022692"/>
    </source>
</evidence>
<keyword evidence="5 15" id="KW-0813">Transport</keyword>
<keyword evidence="15" id="KW-0830">Ubiquinone</keyword>
<evidence type="ECO:0000256" key="3">
    <source>
        <dbReference type="ARBA" id="ARBA00012944"/>
    </source>
</evidence>
<gene>
    <name evidence="17" type="primary">ND6</name>
</gene>
<keyword evidence="16" id="KW-0732">Signal</keyword>
<dbReference type="RefSeq" id="YP_980189.1">
    <property type="nucleotide sequence ID" value="NC_008774.1"/>
</dbReference>
<dbReference type="InterPro" id="IPR050269">
    <property type="entry name" value="ComplexI_Subunit6"/>
</dbReference>
<dbReference type="EC" id="7.1.1.2" evidence="3 15"/>
<evidence type="ECO:0000256" key="15">
    <source>
        <dbReference type="RuleBase" id="RU004430"/>
    </source>
</evidence>
<feature type="transmembrane region" description="Helical" evidence="15">
    <location>
        <begin position="85"/>
        <end position="104"/>
    </location>
</feature>
<dbReference type="AlphaFoldDB" id="A1IGE0"/>
<dbReference type="InterPro" id="IPR001457">
    <property type="entry name" value="NADH_UbQ/plastoQ_OxRdtase_su6"/>
</dbReference>
<keyword evidence="11 15" id="KW-0520">NAD</keyword>
<keyword evidence="8 15" id="KW-1278">Translocase</keyword>
<evidence type="ECO:0000256" key="4">
    <source>
        <dbReference type="ARBA" id="ARBA00021095"/>
    </source>
</evidence>
<keyword evidence="10 15" id="KW-1133">Transmembrane helix</keyword>
<dbReference type="EMBL" id="AB114446">
    <property type="protein sequence ID" value="BAF43977.1"/>
    <property type="molecule type" value="Genomic_DNA"/>
</dbReference>
<dbReference type="GO" id="GO:0031966">
    <property type="term" value="C:mitochondrial membrane"/>
    <property type="evidence" value="ECO:0007669"/>
    <property type="project" value="UniProtKB-SubCell"/>
</dbReference>
<feature type="transmembrane region" description="Helical" evidence="15">
    <location>
        <begin position="27"/>
        <end position="46"/>
    </location>
</feature>
<evidence type="ECO:0000256" key="11">
    <source>
        <dbReference type="ARBA" id="ARBA00023027"/>
    </source>
</evidence>
<feature type="transmembrane region" description="Helical" evidence="15">
    <location>
        <begin position="135"/>
        <end position="159"/>
    </location>
</feature>
<keyword evidence="13 15" id="KW-0472">Membrane</keyword>
<evidence type="ECO:0000256" key="10">
    <source>
        <dbReference type="ARBA" id="ARBA00022989"/>
    </source>
</evidence>
<feature type="signal peptide" evidence="16">
    <location>
        <begin position="1"/>
        <end position="21"/>
    </location>
</feature>
<evidence type="ECO:0000256" key="2">
    <source>
        <dbReference type="ARBA" id="ARBA00005698"/>
    </source>
</evidence>
<evidence type="ECO:0000256" key="5">
    <source>
        <dbReference type="ARBA" id="ARBA00022448"/>
    </source>
</evidence>
<dbReference type="PANTHER" id="PTHR11435">
    <property type="entry name" value="NADH UBIQUINONE OXIDOREDUCTASE SUBUNIT ND6"/>
    <property type="match status" value="1"/>
</dbReference>
<evidence type="ECO:0000256" key="6">
    <source>
        <dbReference type="ARBA" id="ARBA00022660"/>
    </source>
</evidence>
<comment type="similarity">
    <text evidence="2 15">Belongs to the complex I subunit 6 family.</text>
</comment>
<sequence length="173" mass="17731">MSYFVLMASLCFLAGSAAVSANPSPFFGAVGLVVTAAFGCGLLVVSGWSFISLVLFLIYLGGMLVVFAYSVALSAEAYPETWADFSVVLYLVGYGGLVFVLGLLNGGPFIGYSSVVSIDGGGLCCVRADSSGISLLYSCGGPVLLLCGFGLLLALFAVLELTRGLSYGALRAV</sequence>
<evidence type="ECO:0000256" key="9">
    <source>
        <dbReference type="ARBA" id="ARBA00022982"/>
    </source>
</evidence>
<feature type="chain" id="PRO_5002634845" description="NADH-ubiquinone oxidoreductase chain 6" evidence="16">
    <location>
        <begin position="22"/>
        <end position="173"/>
    </location>
</feature>
<geneLocation type="mitochondrion" evidence="17"/>
<keyword evidence="12 15" id="KW-0496">Mitochondrion</keyword>